<evidence type="ECO:0000313" key="9">
    <source>
        <dbReference type="Proteomes" id="UP000192591"/>
    </source>
</evidence>
<dbReference type="Gene3D" id="1.10.10.10">
    <property type="entry name" value="Winged helix-like DNA-binding domain superfamily/Winged helix DNA-binding domain"/>
    <property type="match status" value="1"/>
</dbReference>
<keyword evidence="6" id="KW-0804">Transcription</keyword>
<dbReference type="GO" id="GO:1900376">
    <property type="term" value="P:regulation of secondary metabolite biosynthetic process"/>
    <property type="evidence" value="ECO:0007669"/>
    <property type="project" value="TreeGrafter"/>
</dbReference>
<dbReference type="GO" id="GO:0003700">
    <property type="term" value="F:DNA-binding transcription factor activity"/>
    <property type="evidence" value="ECO:0007669"/>
    <property type="project" value="InterPro"/>
</dbReference>
<dbReference type="InterPro" id="IPR043135">
    <property type="entry name" value="Fur_C"/>
</dbReference>
<sequence length="158" mass="16824">MTAHAHTLGMRPDEAVDFVLARLRARGHRITGARSAVIEALAQIGGHPSAEQLAERVRVAYPAIHRATVYRTLETLSELGVVTHVHIGGGASTYHLTPGTAANGHLHASCRACGRIVDLPGDLLAPVVERLARESEFELDPAQVALSGRCRECRDAAG</sequence>
<dbReference type="PANTHER" id="PTHR33202">
    <property type="entry name" value="ZINC UPTAKE REGULATION PROTEIN"/>
    <property type="match status" value="1"/>
</dbReference>
<accession>A0A1V9A978</accession>
<reference evidence="8 9" key="1">
    <citation type="submission" date="2017-02" db="EMBL/GenBank/DDBJ databases">
        <title>Draft genome of Saccharomonospora sp. 154.</title>
        <authorList>
            <person name="Alonso-Carmona G.S."/>
            <person name="De La Haba R."/>
            <person name="Vera-Gargallo B."/>
            <person name="Sandoval-Trujillo A.H."/>
            <person name="Ramirez-Duran N."/>
            <person name="Ventosa A."/>
        </authorList>
    </citation>
    <scope>NUCLEOTIDE SEQUENCE [LARGE SCALE GENOMIC DNA]</scope>
    <source>
        <strain evidence="8 9">LRS4.154</strain>
    </source>
</reference>
<dbReference type="Gene3D" id="3.30.1490.190">
    <property type="match status" value="1"/>
</dbReference>
<dbReference type="InterPro" id="IPR036390">
    <property type="entry name" value="WH_DNA-bd_sf"/>
</dbReference>
<evidence type="ECO:0000256" key="2">
    <source>
        <dbReference type="ARBA" id="ARBA00022491"/>
    </source>
</evidence>
<evidence type="ECO:0000256" key="5">
    <source>
        <dbReference type="ARBA" id="ARBA00023125"/>
    </source>
</evidence>
<comment type="cofactor">
    <cofactor evidence="7">
        <name>Zn(2+)</name>
        <dbReference type="ChEBI" id="CHEBI:29105"/>
    </cofactor>
    <text evidence="7">Binds 1 zinc ion per subunit.</text>
</comment>
<comment type="similarity">
    <text evidence="1">Belongs to the Fur family.</text>
</comment>
<dbReference type="InterPro" id="IPR036388">
    <property type="entry name" value="WH-like_DNA-bd_sf"/>
</dbReference>
<comment type="caution">
    <text evidence="8">The sequence shown here is derived from an EMBL/GenBank/DDBJ whole genome shotgun (WGS) entry which is preliminary data.</text>
</comment>
<organism evidence="8 9">
    <name type="scientific">Saccharomonospora piscinae</name>
    <dbReference type="NCBI Taxonomy" id="687388"/>
    <lineage>
        <taxon>Bacteria</taxon>
        <taxon>Bacillati</taxon>
        <taxon>Actinomycetota</taxon>
        <taxon>Actinomycetes</taxon>
        <taxon>Pseudonocardiales</taxon>
        <taxon>Pseudonocardiaceae</taxon>
        <taxon>Saccharomonospora</taxon>
    </lineage>
</organism>
<keyword evidence="3 7" id="KW-0862">Zinc</keyword>
<name>A0A1V9A978_SACPI</name>
<dbReference type="InterPro" id="IPR002481">
    <property type="entry name" value="FUR"/>
</dbReference>
<keyword evidence="9" id="KW-1185">Reference proteome</keyword>
<evidence type="ECO:0000256" key="6">
    <source>
        <dbReference type="ARBA" id="ARBA00023163"/>
    </source>
</evidence>
<keyword evidence="4" id="KW-0805">Transcription regulation</keyword>
<dbReference type="STRING" id="1962155.B1813_03420"/>
<feature type="binding site" evidence="7">
    <location>
        <position position="153"/>
    </location>
    <ligand>
        <name>Zn(2+)</name>
        <dbReference type="ChEBI" id="CHEBI:29105"/>
    </ligand>
</feature>
<evidence type="ECO:0000256" key="1">
    <source>
        <dbReference type="ARBA" id="ARBA00007957"/>
    </source>
</evidence>
<dbReference type="RefSeq" id="WP_081190579.1">
    <property type="nucleotide sequence ID" value="NZ_MWIH01000003.1"/>
</dbReference>
<keyword evidence="7" id="KW-0479">Metal-binding</keyword>
<dbReference type="Pfam" id="PF01475">
    <property type="entry name" value="FUR"/>
    <property type="match status" value="1"/>
</dbReference>
<dbReference type="GO" id="GO:0008270">
    <property type="term" value="F:zinc ion binding"/>
    <property type="evidence" value="ECO:0007669"/>
    <property type="project" value="TreeGrafter"/>
</dbReference>
<dbReference type="PANTHER" id="PTHR33202:SF7">
    <property type="entry name" value="FERRIC UPTAKE REGULATION PROTEIN"/>
    <property type="match status" value="1"/>
</dbReference>
<dbReference type="Proteomes" id="UP000192591">
    <property type="component" value="Unassembled WGS sequence"/>
</dbReference>
<keyword evidence="2" id="KW-0678">Repressor</keyword>
<dbReference type="AlphaFoldDB" id="A0A1V9A978"/>
<keyword evidence="5" id="KW-0238">DNA-binding</keyword>
<feature type="binding site" evidence="7">
    <location>
        <position position="150"/>
    </location>
    <ligand>
        <name>Zn(2+)</name>
        <dbReference type="ChEBI" id="CHEBI:29105"/>
    </ligand>
</feature>
<gene>
    <name evidence="8" type="ORF">B1813_03420</name>
</gene>
<dbReference type="GO" id="GO:0000976">
    <property type="term" value="F:transcription cis-regulatory region binding"/>
    <property type="evidence" value="ECO:0007669"/>
    <property type="project" value="TreeGrafter"/>
</dbReference>
<evidence type="ECO:0000313" key="8">
    <source>
        <dbReference type="EMBL" id="OQO93610.1"/>
    </source>
</evidence>
<proteinExistence type="inferred from homology"/>
<dbReference type="CDD" id="cd07153">
    <property type="entry name" value="Fur_like"/>
    <property type="match status" value="1"/>
</dbReference>
<feature type="binding site" evidence="7">
    <location>
        <position position="110"/>
    </location>
    <ligand>
        <name>Zn(2+)</name>
        <dbReference type="ChEBI" id="CHEBI:29105"/>
    </ligand>
</feature>
<dbReference type="SUPFAM" id="SSF46785">
    <property type="entry name" value="Winged helix' DNA-binding domain"/>
    <property type="match status" value="1"/>
</dbReference>
<protein>
    <submittedName>
        <fullName evidence="8">Transcriptional repressor</fullName>
    </submittedName>
</protein>
<evidence type="ECO:0000256" key="4">
    <source>
        <dbReference type="ARBA" id="ARBA00023015"/>
    </source>
</evidence>
<dbReference type="GO" id="GO:0045892">
    <property type="term" value="P:negative regulation of DNA-templated transcription"/>
    <property type="evidence" value="ECO:0007669"/>
    <property type="project" value="TreeGrafter"/>
</dbReference>
<evidence type="ECO:0000256" key="3">
    <source>
        <dbReference type="ARBA" id="ARBA00022833"/>
    </source>
</evidence>
<evidence type="ECO:0000256" key="7">
    <source>
        <dbReference type="PIRSR" id="PIRSR602481-1"/>
    </source>
</evidence>
<feature type="binding site" evidence="7">
    <location>
        <position position="113"/>
    </location>
    <ligand>
        <name>Zn(2+)</name>
        <dbReference type="ChEBI" id="CHEBI:29105"/>
    </ligand>
</feature>
<dbReference type="EMBL" id="MWIH01000003">
    <property type="protein sequence ID" value="OQO93610.1"/>
    <property type="molecule type" value="Genomic_DNA"/>
</dbReference>